<reference evidence="2" key="1">
    <citation type="journal article" date="2023" name="Mol. Plant Microbe Interact.">
        <title>Elucidating the Obligate Nature and Biological Capacity of an Invasive Fungal Corn Pathogen.</title>
        <authorList>
            <person name="MacCready J.S."/>
            <person name="Roggenkamp E.M."/>
            <person name="Gdanetz K."/>
            <person name="Chilvers M.I."/>
        </authorList>
    </citation>
    <scope>NUCLEOTIDE SEQUENCE</scope>
    <source>
        <strain evidence="2">PM02</strain>
    </source>
</reference>
<comment type="caution">
    <text evidence="2">The sequence shown here is derived from an EMBL/GenBank/DDBJ whole genome shotgun (WGS) entry which is preliminary data.</text>
</comment>
<keyword evidence="1" id="KW-0732">Signal</keyword>
<protein>
    <submittedName>
        <fullName evidence="2">Uncharacterized protein</fullName>
    </submittedName>
</protein>
<evidence type="ECO:0000256" key="1">
    <source>
        <dbReference type="SAM" id="SignalP"/>
    </source>
</evidence>
<dbReference type="SUPFAM" id="SSF53474">
    <property type="entry name" value="alpha/beta-Hydrolases"/>
    <property type="match status" value="1"/>
</dbReference>
<organism evidence="2 3">
    <name type="scientific">Phyllachora maydis</name>
    <dbReference type="NCBI Taxonomy" id="1825666"/>
    <lineage>
        <taxon>Eukaryota</taxon>
        <taxon>Fungi</taxon>
        <taxon>Dikarya</taxon>
        <taxon>Ascomycota</taxon>
        <taxon>Pezizomycotina</taxon>
        <taxon>Sordariomycetes</taxon>
        <taxon>Sordariomycetidae</taxon>
        <taxon>Phyllachorales</taxon>
        <taxon>Phyllachoraceae</taxon>
        <taxon>Phyllachora</taxon>
    </lineage>
</organism>
<dbReference type="InterPro" id="IPR029058">
    <property type="entry name" value="AB_hydrolase_fold"/>
</dbReference>
<keyword evidence="3" id="KW-1185">Reference proteome</keyword>
<dbReference type="Proteomes" id="UP001217918">
    <property type="component" value="Unassembled WGS sequence"/>
</dbReference>
<evidence type="ECO:0000313" key="2">
    <source>
        <dbReference type="EMBL" id="KAK2075070.1"/>
    </source>
</evidence>
<proteinExistence type="predicted"/>
<dbReference type="AlphaFoldDB" id="A0AAD9ID63"/>
<feature type="signal peptide" evidence="1">
    <location>
        <begin position="1"/>
        <end position="24"/>
    </location>
</feature>
<sequence>MRSPALSLLARRAFFLGLLLGVDAQSQGELTPQQQVATISMGITRAKDGSTILDTAVPINGLQIRFRVRGPAAMFTTTSGVVGGTQAPGSTGSMGLNVLLHGDGGKSFIAFPNQIVQDGLMGVVVLAPSEQLLWGQHKGPPGGLSRPDGVVDAQAVRDLVAEVLPHYVAFDPQHVFFTGVSGGSLLLSGFFMPAHMADFGGPGSGVLLLCGGMQPQVPVAGATAWAASTRIHHQSSQRELSLLQPSIPQAVRAYEALARQQGLNATAVGALQTVDNTPAGGHCVFDGITYNSGIQLFMDHFADVMQGGNGSVPGIDTPSVLKTVVGNEDLRFAGATKSRQSVSFEA</sequence>
<accession>A0AAD9ID63</accession>
<evidence type="ECO:0000313" key="3">
    <source>
        <dbReference type="Proteomes" id="UP001217918"/>
    </source>
</evidence>
<gene>
    <name evidence="2" type="ORF">P8C59_009228</name>
</gene>
<name>A0AAD9ID63_9PEZI</name>
<dbReference type="EMBL" id="JAQQPM010000009">
    <property type="protein sequence ID" value="KAK2075070.1"/>
    <property type="molecule type" value="Genomic_DNA"/>
</dbReference>
<feature type="chain" id="PRO_5042105162" evidence="1">
    <location>
        <begin position="25"/>
        <end position="346"/>
    </location>
</feature>